<evidence type="ECO:0000313" key="2">
    <source>
        <dbReference type="Proteomes" id="UP000534870"/>
    </source>
</evidence>
<accession>A0A7Y7M9Y1</accession>
<dbReference type="AlphaFoldDB" id="A0A7Y7M9Y1"/>
<name>A0A7Y7M9Y1_9PROT</name>
<dbReference type="Proteomes" id="UP000534870">
    <property type="component" value="Unassembled WGS sequence"/>
</dbReference>
<proteinExistence type="predicted"/>
<gene>
    <name evidence="1" type="ORF">HUK84_21385</name>
</gene>
<feature type="non-terminal residue" evidence="1">
    <location>
        <position position="42"/>
    </location>
</feature>
<organism evidence="1 2">
    <name type="scientific">Nguyenibacter vanlangensis</name>
    <dbReference type="NCBI Taxonomy" id="1216886"/>
    <lineage>
        <taxon>Bacteria</taxon>
        <taxon>Pseudomonadati</taxon>
        <taxon>Pseudomonadota</taxon>
        <taxon>Alphaproteobacteria</taxon>
        <taxon>Acetobacterales</taxon>
        <taxon>Acetobacteraceae</taxon>
        <taxon>Nguyenibacter</taxon>
    </lineage>
</organism>
<sequence length="42" mass="4231">MPYPFMTKTLRGAAVAAIALLSACAATIPGGGRPVPFVDLQG</sequence>
<reference evidence="1 2" key="1">
    <citation type="submission" date="2020-06" db="EMBL/GenBank/DDBJ databases">
        <title>Description of novel acetic acid bacteria.</title>
        <authorList>
            <person name="Sombolestani A."/>
        </authorList>
    </citation>
    <scope>NUCLEOTIDE SEQUENCE [LARGE SCALE GENOMIC DNA]</scope>
    <source>
        <strain evidence="1 2">LMG 31431</strain>
    </source>
</reference>
<evidence type="ECO:0000313" key="1">
    <source>
        <dbReference type="EMBL" id="NVN13658.1"/>
    </source>
</evidence>
<dbReference type="EMBL" id="JABXXP010001085">
    <property type="protein sequence ID" value="NVN13658.1"/>
    <property type="molecule type" value="Genomic_DNA"/>
</dbReference>
<comment type="caution">
    <text evidence="1">The sequence shown here is derived from an EMBL/GenBank/DDBJ whole genome shotgun (WGS) entry which is preliminary data.</text>
</comment>
<protein>
    <submittedName>
        <fullName evidence="1">Murein transglycosylase</fullName>
    </submittedName>
</protein>